<dbReference type="InterPro" id="IPR045064">
    <property type="entry name" value="Reticulon-like"/>
</dbReference>
<comment type="caution">
    <text evidence="1">The sequence shown here is derived from an EMBL/GenBank/DDBJ whole genome shotgun (WGS) entry which is preliminary data.</text>
</comment>
<dbReference type="PANTHER" id="PTHR10994:SF177">
    <property type="entry name" value="RETICULON-LIKE PROTEIN B15"/>
    <property type="match status" value="1"/>
</dbReference>
<dbReference type="PANTHER" id="PTHR10994">
    <property type="entry name" value="RETICULON"/>
    <property type="match status" value="1"/>
</dbReference>
<organism evidence="1 2">
    <name type="scientific">Tetracentron sinense</name>
    <name type="common">Spur-leaf</name>
    <dbReference type="NCBI Taxonomy" id="13715"/>
    <lineage>
        <taxon>Eukaryota</taxon>
        <taxon>Viridiplantae</taxon>
        <taxon>Streptophyta</taxon>
        <taxon>Embryophyta</taxon>
        <taxon>Tracheophyta</taxon>
        <taxon>Spermatophyta</taxon>
        <taxon>Magnoliopsida</taxon>
        <taxon>Trochodendrales</taxon>
        <taxon>Trochodendraceae</taxon>
        <taxon>Tetracentron</taxon>
    </lineage>
</organism>
<evidence type="ECO:0000313" key="1">
    <source>
        <dbReference type="EMBL" id="KAF8364684.1"/>
    </source>
</evidence>
<keyword evidence="2" id="KW-1185">Reference proteome</keyword>
<dbReference type="Proteomes" id="UP000655225">
    <property type="component" value="Unassembled WGS sequence"/>
</dbReference>
<dbReference type="AlphaFoldDB" id="A0A835CZM0"/>
<sequence>MLHPPVEFVSFYTKWRLDAHRSLLKFPEVILPEDLFVTIALSLRDEFNQVLATFKEVASGKDCKKFLVHEDHVDTFAEKAIVEINKHYAMLDEKVL</sequence>
<evidence type="ECO:0000313" key="2">
    <source>
        <dbReference type="Proteomes" id="UP000655225"/>
    </source>
</evidence>
<accession>A0A835CZM0</accession>
<name>A0A835CZM0_TETSI</name>
<reference evidence="1 2" key="1">
    <citation type="submission" date="2020-04" db="EMBL/GenBank/DDBJ databases">
        <title>Plant Genome Project.</title>
        <authorList>
            <person name="Zhang R.-G."/>
        </authorList>
    </citation>
    <scope>NUCLEOTIDE SEQUENCE [LARGE SCALE GENOMIC DNA]</scope>
    <source>
        <strain evidence="1">YNK0</strain>
        <tissue evidence="1">Leaf</tissue>
    </source>
</reference>
<proteinExistence type="predicted"/>
<gene>
    <name evidence="1" type="ORF">HHK36_033364</name>
</gene>
<dbReference type="OrthoDB" id="999263at2759"/>
<dbReference type="GO" id="GO:0009617">
    <property type="term" value="P:response to bacterium"/>
    <property type="evidence" value="ECO:0007669"/>
    <property type="project" value="InterPro"/>
</dbReference>
<dbReference type="EMBL" id="JABCRI010001343">
    <property type="protein sequence ID" value="KAF8364684.1"/>
    <property type="molecule type" value="Genomic_DNA"/>
</dbReference>
<protein>
    <submittedName>
        <fullName evidence="1">Uncharacterized protein</fullName>
    </submittedName>
</protein>